<reference evidence="1" key="4">
    <citation type="submission" date="2019-03" db="UniProtKB">
        <authorList>
            <consortium name="EnsemblPlants"/>
        </authorList>
    </citation>
    <scope>IDENTIFICATION</scope>
</reference>
<sequence length="31" mass="3543">GVLPTNQFSVTEYFVPIRPTDRSWPGRLLPV</sequence>
<keyword evidence="2" id="KW-1185">Reference proteome</keyword>
<reference evidence="2" key="2">
    <citation type="journal article" date="2017" name="Nat. Plants">
        <title>The Aegilops tauschii genome reveals multiple impacts of transposons.</title>
        <authorList>
            <person name="Zhao G."/>
            <person name="Zou C."/>
            <person name="Li K."/>
            <person name="Wang K."/>
            <person name="Li T."/>
            <person name="Gao L."/>
            <person name="Zhang X."/>
            <person name="Wang H."/>
            <person name="Yang Z."/>
            <person name="Liu X."/>
            <person name="Jiang W."/>
            <person name="Mao L."/>
            <person name="Kong X."/>
            <person name="Jiao Y."/>
            <person name="Jia J."/>
        </authorList>
    </citation>
    <scope>NUCLEOTIDE SEQUENCE [LARGE SCALE GENOMIC DNA]</scope>
    <source>
        <strain evidence="2">cv. AL8/78</strain>
    </source>
</reference>
<organism evidence="1 2">
    <name type="scientific">Aegilops tauschii subsp. strangulata</name>
    <name type="common">Goatgrass</name>
    <dbReference type="NCBI Taxonomy" id="200361"/>
    <lineage>
        <taxon>Eukaryota</taxon>
        <taxon>Viridiplantae</taxon>
        <taxon>Streptophyta</taxon>
        <taxon>Embryophyta</taxon>
        <taxon>Tracheophyta</taxon>
        <taxon>Spermatophyta</taxon>
        <taxon>Magnoliopsida</taxon>
        <taxon>Liliopsida</taxon>
        <taxon>Poales</taxon>
        <taxon>Poaceae</taxon>
        <taxon>BOP clade</taxon>
        <taxon>Pooideae</taxon>
        <taxon>Triticodae</taxon>
        <taxon>Triticeae</taxon>
        <taxon>Triticinae</taxon>
        <taxon>Aegilops</taxon>
    </lineage>
</organism>
<protein>
    <submittedName>
        <fullName evidence="1">Uncharacterized protein</fullName>
    </submittedName>
</protein>
<dbReference type="Gramene" id="AET5Gv20986200.13">
    <property type="protein sequence ID" value="AET5Gv20986200.13"/>
    <property type="gene ID" value="AET5Gv20986200"/>
</dbReference>
<reference evidence="1" key="3">
    <citation type="journal article" date="2017" name="Nature">
        <title>Genome sequence of the progenitor of the wheat D genome Aegilops tauschii.</title>
        <authorList>
            <person name="Luo M.C."/>
            <person name="Gu Y.Q."/>
            <person name="Puiu D."/>
            <person name="Wang H."/>
            <person name="Twardziok S.O."/>
            <person name="Deal K.R."/>
            <person name="Huo N."/>
            <person name="Zhu T."/>
            <person name="Wang L."/>
            <person name="Wang Y."/>
            <person name="McGuire P.E."/>
            <person name="Liu S."/>
            <person name="Long H."/>
            <person name="Ramasamy R.K."/>
            <person name="Rodriguez J.C."/>
            <person name="Van S.L."/>
            <person name="Yuan L."/>
            <person name="Wang Z."/>
            <person name="Xia Z."/>
            <person name="Xiao L."/>
            <person name="Anderson O.D."/>
            <person name="Ouyang S."/>
            <person name="Liang Y."/>
            <person name="Zimin A.V."/>
            <person name="Pertea G."/>
            <person name="Qi P."/>
            <person name="Bennetzen J.L."/>
            <person name="Dai X."/>
            <person name="Dawson M.W."/>
            <person name="Muller H.G."/>
            <person name="Kugler K."/>
            <person name="Rivarola-Duarte L."/>
            <person name="Spannagl M."/>
            <person name="Mayer K.F.X."/>
            <person name="Lu F.H."/>
            <person name="Bevan M.W."/>
            <person name="Leroy P."/>
            <person name="Li P."/>
            <person name="You F.M."/>
            <person name="Sun Q."/>
            <person name="Liu Z."/>
            <person name="Lyons E."/>
            <person name="Wicker T."/>
            <person name="Salzberg S.L."/>
            <person name="Devos K.M."/>
            <person name="Dvorak J."/>
        </authorList>
    </citation>
    <scope>NUCLEOTIDE SEQUENCE [LARGE SCALE GENOMIC DNA]</scope>
    <source>
        <strain evidence="1">cv. AL8/78</strain>
    </source>
</reference>
<proteinExistence type="predicted"/>
<evidence type="ECO:0000313" key="2">
    <source>
        <dbReference type="Proteomes" id="UP000015105"/>
    </source>
</evidence>
<dbReference type="Proteomes" id="UP000015105">
    <property type="component" value="Chromosome 5D"/>
</dbReference>
<name>A0A453LZS1_AEGTS</name>
<reference evidence="1" key="5">
    <citation type="journal article" date="2021" name="G3 (Bethesda)">
        <title>Aegilops tauschii genome assembly Aet v5.0 features greater sequence contiguity and improved annotation.</title>
        <authorList>
            <person name="Wang L."/>
            <person name="Zhu T."/>
            <person name="Rodriguez J.C."/>
            <person name="Deal K.R."/>
            <person name="Dubcovsky J."/>
            <person name="McGuire P.E."/>
            <person name="Lux T."/>
            <person name="Spannagl M."/>
            <person name="Mayer K.F.X."/>
            <person name="Baldrich P."/>
            <person name="Meyers B.C."/>
            <person name="Huo N."/>
            <person name="Gu Y.Q."/>
            <person name="Zhou H."/>
            <person name="Devos K.M."/>
            <person name="Bennetzen J.L."/>
            <person name="Unver T."/>
            <person name="Budak H."/>
            <person name="Gulick P.J."/>
            <person name="Galiba G."/>
            <person name="Kalapos B."/>
            <person name="Nelson D.R."/>
            <person name="Li P."/>
            <person name="You F.M."/>
            <person name="Luo M.C."/>
            <person name="Dvorak J."/>
        </authorList>
    </citation>
    <scope>NUCLEOTIDE SEQUENCE [LARGE SCALE GENOMIC DNA]</scope>
    <source>
        <strain evidence="1">cv. AL8/78</strain>
    </source>
</reference>
<reference evidence="2" key="1">
    <citation type="journal article" date="2014" name="Science">
        <title>Ancient hybridizations among the ancestral genomes of bread wheat.</title>
        <authorList>
            <consortium name="International Wheat Genome Sequencing Consortium,"/>
            <person name="Marcussen T."/>
            <person name="Sandve S.R."/>
            <person name="Heier L."/>
            <person name="Spannagl M."/>
            <person name="Pfeifer M."/>
            <person name="Jakobsen K.S."/>
            <person name="Wulff B.B."/>
            <person name="Steuernagel B."/>
            <person name="Mayer K.F."/>
            <person name="Olsen O.A."/>
        </authorList>
    </citation>
    <scope>NUCLEOTIDE SEQUENCE [LARGE SCALE GENOMIC DNA]</scope>
    <source>
        <strain evidence="2">cv. AL8/78</strain>
    </source>
</reference>
<evidence type="ECO:0000313" key="1">
    <source>
        <dbReference type="EnsemblPlants" id="AET5Gv20986200.13"/>
    </source>
</evidence>
<accession>A0A453LZS1</accession>
<dbReference type="AlphaFoldDB" id="A0A453LZS1"/>
<dbReference type="EnsemblPlants" id="AET5Gv20986200.13">
    <property type="protein sequence ID" value="AET5Gv20986200.13"/>
    <property type="gene ID" value="AET5Gv20986200"/>
</dbReference>